<dbReference type="GO" id="GO:0016887">
    <property type="term" value="F:ATP hydrolysis activity"/>
    <property type="evidence" value="ECO:0007669"/>
    <property type="project" value="InterPro"/>
</dbReference>
<feature type="compositionally biased region" description="Polar residues" evidence="15">
    <location>
        <begin position="1793"/>
        <end position="1803"/>
    </location>
</feature>
<feature type="domain" description="AAA+ ATPase" evidence="16">
    <location>
        <begin position="590"/>
        <end position="740"/>
    </location>
</feature>
<dbReference type="GO" id="GO:0005829">
    <property type="term" value="C:cytosol"/>
    <property type="evidence" value="ECO:0007669"/>
    <property type="project" value="TreeGrafter"/>
</dbReference>
<dbReference type="FunFam" id="1.10.8.60:FF:000060">
    <property type="entry name" value="peroxisome biogenesis factor 1"/>
    <property type="match status" value="1"/>
</dbReference>
<keyword evidence="11" id="KW-0472">Membrane</keyword>
<dbReference type="InterPro" id="IPR004839">
    <property type="entry name" value="Aminotransferase_I/II_large"/>
</dbReference>
<name>A0A444UL75_ACIRT</name>
<proteinExistence type="inferred from homology"/>
<feature type="compositionally biased region" description="Basic and acidic residues" evidence="15">
    <location>
        <begin position="1841"/>
        <end position="1851"/>
    </location>
</feature>
<keyword evidence="6" id="KW-0547">Nucleotide-binding</keyword>
<dbReference type="GO" id="GO:0016558">
    <property type="term" value="P:protein import into peroxisome matrix"/>
    <property type="evidence" value="ECO:0007669"/>
    <property type="project" value="TreeGrafter"/>
</dbReference>
<evidence type="ECO:0000313" key="17">
    <source>
        <dbReference type="EMBL" id="RXM35940.1"/>
    </source>
</evidence>
<dbReference type="Gene3D" id="3.40.50.300">
    <property type="entry name" value="P-loop containing nucleotide triphosphate hydrolases"/>
    <property type="match status" value="2"/>
</dbReference>
<feature type="region of interest" description="Disordered" evidence="15">
    <location>
        <begin position="183"/>
        <end position="203"/>
    </location>
</feature>
<keyword evidence="8" id="KW-0067">ATP-binding</keyword>
<dbReference type="SUPFAM" id="SSF53383">
    <property type="entry name" value="PLP-dependent transferases"/>
    <property type="match status" value="1"/>
</dbReference>
<keyword evidence="5" id="KW-0962">Peroxisome biogenesis</keyword>
<evidence type="ECO:0000256" key="11">
    <source>
        <dbReference type="ARBA" id="ARBA00023136"/>
    </source>
</evidence>
<dbReference type="Gene3D" id="1.10.8.60">
    <property type="match status" value="2"/>
</dbReference>
<evidence type="ECO:0000256" key="7">
    <source>
        <dbReference type="ARBA" id="ARBA00022801"/>
    </source>
</evidence>
<dbReference type="Pfam" id="PF00155">
    <property type="entry name" value="Aminotran_1_2"/>
    <property type="match status" value="1"/>
</dbReference>
<dbReference type="InterPro" id="IPR015343">
    <property type="entry name" value="PEX1-N-lobe"/>
</dbReference>
<dbReference type="PROSITE" id="PS00105">
    <property type="entry name" value="AA_TRANSFER_CLASS_1"/>
    <property type="match status" value="1"/>
</dbReference>
<dbReference type="Gene3D" id="3.10.330.10">
    <property type="match status" value="1"/>
</dbReference>
<dbReference type="PROSITE" id="PS00674">
    <property type="entry name" value="AAA"/>
    <property type="match status" value="1"/>
</dbReference>
<comment type="similarity">
    <text evidence="3">Belongs to the class-I pyridoxal-phosphate-dependent aminotransferase family.</text>
</comment>
<dbReference type="Gene3D" id="3.90.1140.10">
    <property type="entry name" value="Cyclic phosphodiesterase"/>
    <property type="match status" value="1"/>
</dbReference>
<feature type="compositionally biased region" description="Polar residues" evidence="15">
    <location>
        <begin position="353"/>
        <end position="372"/>
    </location>
</feature>
<dbReference type="PRINTS" id="PR00753">
    <property type="entry name" value="ACCSYNTHASE"/>
</dbReference>
<comment type="subcellular location">
    <subcellularLocation>
        <location evidence="1">Membrane</location>
    </subcellularLocation>
</comment>
<evidence type="ECO:0000313" key="18">
    <source>
        <dbReference type="Proteomes" id="UP000289886"/>
    </source>
</evidence>
<protein>
    <recommendedName>
        <fullName evidence="13">Peroxisomal ATPase PEX1</fullName>
    </recommendedName>
    <alternativeName>
        <fullName evidence="12">Peroxin-1</fullName>
    </alternativeName>
</protein>
<evidence type="ECO:0000259" key="16">
    <source>
        <dbReference type="SMART" id="SM00382"/>
    </source>
</evidence>
<dbReference type="SUPFAM" id="SSF50692">
    <property type="entry name" value="ADC-like"/>
    <property type="match status" value="1"/>
</dbReference>
<reference evidence="17 18" key="1">
    <citation type="submission" date="2019-01" db="EMBL/GenBank/DDBJ databases">
        <title>Draft Genome and Complete Hox-Cluster Characterization of the Sterlet Sturgeon (Acipenser ruthenus).</title>
        <authorList>
            <person name="Wei Q."/>
        </authorList>
    </citation>
    <scope>NUCLEOTIDE SEQUENCE [LARGE SCALE GENOMIC DNA]</scope>
    <source>
        <strain evidence="17">WHYD16114868_AA</strain>
        <tissue evidence="17">Blood</tissue>
    </source>
</reference>
<evidence type="ECO:0000256" key="2">
    <source>
        <dbReference type="ARBA" id="ARBA00006914"/>
    </source>
</evidence>
<dbReference type="FunFam" id="3.40.50.300:FF:000966">
    <property type="entry name" value="Peroxisomal biogenesis factor 1"/>
    <property type="match status" value="1"/>
</dbReference>
<comment type="caution">
    <text evidence="17">The sequence shown here is derived from an EMBL/GenBank/DDBJ whole genome shotgun (WGS) entry which is preliminary data.</text>
</comment>
<feature type="compositionally biased region" description="Basic and acidic residues" evidence="15">
    <location>
        <begin position="342"/>
        <end position="351"/>
    </location>
</feature>
<dbReference type="Pfam" id="PF09263">
    <property type="entry name" value="PEX-2N"/>
    <property type="match status" value="1"/>
</dbReference>
<dbReference type="InterPro" id="IPR004838">
    <property type="entry name" value="NHTrfase_class1_PyrdxlP-BS"/>
</dbReference>
<dbReference type="FunFam" id="3.40.50.300:FF:001852">
    <property type="entry name" value="Peroxisomal biogenesis factor 1"/>
    <property type="match status" value="1"/>
</dbReference>
<dbReference type="InterPro" id="IPR009097">
    <property type="entry name" value="Cyclic_Pdiesterase"/>
</dbReference>
<dbReference type="Gene3D" id="2.40.40.20">
    <property type="match status" value="1"/>
</dbReference>
<dbReference type="SUPFAM" id="SSF55144">
    <property type="entry name" value="LigT-like"/>
    <property type="match status" value="1"/>
</dbReference>
<evidence type="ECO:0000256" key="4">
    <source>
        <dbReference type="ARBA" id="ARBA00022448"/>
    </source>
</evidence>
<dbReference type="EMBL" id="SCEB01214336">
    <property type="protein sequence ID" value="RXM35940.1"/>
    <property type="molecule type" value="Genomic_DNA"/>
</dbReference>
<evidence type="ECO:0000256" key="8">
    <source>
        <dbReference type="ARBA" id="ARBA00022840"/>
    </source>
</evidence>
<feature type="domain" description="AAA+ ATPase" evidence="16">
    <location>
        <begin position="872"/>
        <end position="1008"/>
    </location>
</feature>
<dbReference type="InterPro" id="IPR015342">
    <property type="entry name" value="PEX1-N_C-lobe"/>
</dbReference>
<dbReference type="SUPFAM" id="SSF52540">
    <property type="entry name" value="P-loop containing nucleoside triphosphate hydrolases"/>
    <property type="match status" value="2"/>
</dbReference>
<accession>A0A444UL75</accession>
<evidence type="ECO:0000256" key="6">
    <source>
        <dbReference type="ARBA" id="ARBA00022741"/>
    </source>
</evidence>
<evidence type="ECO:0000256" key="14">
    <source>
        <dbReference type="ARBA" id="ARBA00048778"/>
    </source>
</evidence>
<keyword evidence="18" id="KW-1185">Reference proteome</keyword>
<dbReference type="GO" id="GO:0005778">
    <property type="term" value="C:peroxisomal membrane"/>
    <property type="evidence" value="ECO:0007669"/>
    <property type="project" value="TreeGrafter"/>
</dbReference>
<gene>
    <name evidence="17" type="ORF">EOD39_3830</name>
</gene>
<comment type="similarity">
    <text evidence="2">Belongs to the AAA ATPase family.</text>
</comment>
<dbReference type="InterPro" id="IPR027417">
    <property type="entry name" value="P-loop_NTPase"/>
</dbReference>
<keyword evidence="10" id="KW-0653">Protein transport</keyword>
<dbReference type="PANTHER" id="PTHR23077">
    <property type="entry name" value="AAA-FAMILY ATPASE"/>
    <property type="match status" value="1"/>
</dbReference>
<evidence type="ECO:0000256" key="10">
    <source>
        <dbReference type="ARBA" id="ARBA00022927"/>
    </source>
</evidence>
<dbReference type="CDD" id="cd19526">
    <property type="entry name" value="RecA-like_PEX1_r2"/>
    <property type="match status" value="1"/>
</dbReference>
<dbReference type="Pfam" id="PF00004">
    <property type="entry name" value="AAA"/>
    <property type="match status" value="2"/>
</dbReference>
<dbReference type="InterPro" id="IPR029067">
    <property type="entry name" value="CDC48_domain_2-like_sf"/>
</dbReference>
<dbReference type="Gene3D" id="3.90.1150.10">
    <property type="entry name" value="Aspartate Aminotransferase, domain 1"/>
    <property type="match status" value="1"/>
</dbReference>
<dbReference type="SUPFAM" id="SSF54585">
    <property type="entry name" value="Cdc48 domain 2-like"/>
    <property type="match status" value="1"/>
</dbReference>
<dbReference type="Gene3D" id="3.40.640.10">
    <property type="entry name" value="Type I PLP-dependent aspartate aminotransferase-like (Major domain)"/>
    <property type="match status" value="1"/>
</dbReference>
<feature type="region of interest" description="Disordered" evidence="15">
    <location>
        <begin position="1841"/>
        <end position="1866"/>
    </location>
</feature>
<dbReference type="SMART" id="SM00382">
    <property type="entry name" value="AAA"/>
    <property type="match status" value="2"/>
</dbReference>
<dbReference type="InterPro" id="IPR009010">
    <property type="entry name" value="Asp_de-COase-like_dom_sf"/>
</dbReference>
<feature type="region of interest" description="Disordered" evidence="15">
    <location>
        <begin position="1788"/>
        <end position="1807"/>
    </location>
</feature>
<dbReference type="GO" id="GO:0005524">
    <property type="term" value="F:ATP binding"/>
    <property type="evidence" value="ECO:0007669"/>
    <property type="project" value="UniProtKB-KW"/>
</dbReference>
<evidence type="ECO:0000256" key="12">
    <source>
        <dbReference type="ARBA" id="ARBA00032509"/>
    </source>
</evidence>
<dbReference type="InterPro" id="IPR041569">
    <property type="entry name" value="AAA_lid_3"/>
</dbReference>
<dbReference type="InterPro" id="IPR019510">
    <property type="entry name" value="AKAP7-like_phosphoesterase"/>
</dbReference>
<evidence type="ECO:0000256" key="13">
    <source>
        <dbReference type="ARBA" id="ARBA00034532"/>
    </source>
</evidence>
<organism evidence="17 18">
    <name type="scientific">Acipenser ruthenus</name>
    <name type="common">Sterlet sturgeon</name>
    <dbReference type="NCBI Taxonomy" id="7906"/>
    <lineage>
        <taxon>Eukaryota</taxon>
        <taxon>Metazoa</taxon>
        <taxon>Chordata</taxon>
        <taxon>Craniata</taxon>
        <taxon>Vertebrata</taxon>
        <taxon>Euteleostomi</taxon>
        <taxon>Actinopterygii</taxon>
        <taxon>Chondrostei</taxon>
        <taxon>Acipenseriformes</taxon>
        <taxon>Acipenseridae</taxon>
        <taxon>Acipenser</taxon>
    </lineage>
</organism>
<sequence length="1889" mass="210775">MFVSHGIQPVSLAFTNTKNCFLNIPSSLATQLRLQENQAIELSWGLHQSVFLSWTRCQRSAFLEENVVEINRQLGDKLGIKDREQAFLRPCFQVLSMQQVFVEPLSSDDWEILELHSSTLEQRLLDQIRIVYPNGVFPVWVDQHTVIYIKIGSLTPAAPYGRLEQLTELIVSPKLRQTEDSLSDFSSQAGRNPDVSKFQSPYGDRNIDIPATKSALGTKMYEGQAENIQNIPGNQKVSTSGRITDLRSLIRYMFTGSTDSNKEIPSVPSIPSVLTDSVFRVCRSSPFSTDQQNTVYVNQATTVHILPWNHQSQDGDCCQCVITYGKLTKLLSPNELKEKAKLNMLQPDKRKSSGNSANATGKQSPSGRSQEGIESTVVRIICHGAEDLEYMQRFRYGNEKLYCGKVWIPESLRRRLNIEVCAAIRLRPLKSTPTIASTVRLQPLQMLPHKVNDQDVRSAFLDGLQAQRNDEMSWLTGRVSYVQLPVNEAQVEFCLTVIMPEAVSCRSDEIFLLSSSLIQETDIQVMMPPLIEEADTITVKDDIDQTLSFSTLRCLGGVEEVGRTAFEHIIHSLRGRPLSQELLSVAPGLRNGALLLTGPKGSGKTALAKALCREAADKLDAYVEVIDCKQLRGKRCETVRKKLEEAFAEAVWRQPSLLLLDDLDHIAGAASSPEQEQGPEALLGKQLAQALTDLASEAVVHGSLIALIATSQSERSLHPSLVSVQGSHFFQCFTSIKPPSQVQRNEILRAVIQNKSSIAEETWQVVDTQSLARETEGFVARDFTLLVERAIHASVVNNRSTSAQDLFLATCDFHQALKGFTPSSLRNANLHIPKDLGWERVGGLHEARQQLMDTIQLPAKYPALFANLPVRQQSGVLLYGAPGTGKTLLAAAVANESGMNFISIKGPELLSKYIGASEQAIRDVFNRAQAAKPCILFFDEFDSIAPRRGHDNTGVTDRVVNQMLTQLDGVEGLQGVYVLAATSRPDLIDPALLRPGRLDKSLYCPPPDQGARKEILNALSLSVPLAEDVDFDLIAANTEFFTGADLKALLYNAQLEAIHTNLAACLLDVGSGSDSDVSLSSMIFLNHSSGSDDSSGEVEGGLERSVVCLDSSELLPEDPRQNAWRLYFGSSYESELGNQTPSELCLSGPNSMTHEITGASLRDVVSCHMPVLMSSLQEGYQELNQEQAEQLRAEISNIRSNYRNRHMHCQTPDRQYLSKTGQNTQILLYLGGYDLRSHFRARVMENKSSLLSSRGARIAGYEGILGKGFDMYVKDPYEQDTNPQLTRPGMNSLAPHLLQYSNVQGLESFREEIAKFLTEYARAQNPLDPEHGIRVRALILINPHNPLGDIYPAHLLKECLDFAHRYGLHVIIDEIYMLSVYDDTFASVHSLDRLPDPERTHIIWGFSKDFAMCGIRVGTVYTQSQEVRKALNQLACFHGCAGPVQQVLSHLIWDQEWINNTFLPANRRRLLKSRSILVNGLQKLNIPVLKSSAGLFVWADFRKFLKTQTFEAEMDLWWKLIHEKVYISPGQAFYCSEPGWFRLVFSDTVNKIQLGENLRDFTELFTEELAELPFSFVDDIADILESKRNLFIFYQKKLLDKIGDVQKSLVKKEKQLQRALIPLEKLHLTVIVATLRTNEAVQRAVDALQQCRRKVDEILQGRLPKMIFHGIDQFNNKVCYVKMTADEQPTLHQVAEAIKTSFENVDVDITGSKEFKPHLTILKLSKAPALRRMRLKKILYEEYEDAAFGTELFTRIDLCSMHKKQASGYYHCVSSILLASCNGETREVDSGSKESASVSTAFPSTGEMDSKNALDQCLQSVGDYSANESSIKQAVDCRDTADHMSKTDKMDSLPGATGNKNDKISLDPAEVYCKEDASARKVTDEGNKQ</sequence>
<keyword evidence="4" id="KW-0813">Transport</keyword>
<keyword evidence="9" id="KW-0663">Pyridoxal phosphate</keyword>
<evidence type="ECO:0000256" key="9">
    <source>
        <dbReference type="ARBA" id="ARBA00022898"/>
    </source>
</evidence>
<dbReference type="GO" id="GO:0030170">
    <property type="term" value="F:pyridoxal phosphate binding"/>
    <property type="evidence" value="ECO:0007669"/>
    <property type="project" value="InterPro"/>
</dbReference>
<dbReference type="Pfam" id="PF09262">
    <property type="entry name" value="PEX-1N"/>
    <property type="match status" value="1"/>
</dbReference>
<dbReference type="Pfam" id="PF10469">
    <property type="entry name" value="AKAP7_NLS"/>
    <property type="match status" value="1"/>
</dbReference>
<dbReference type="InterPro" id="IPR015424">
    <property type="entry name" value="PyrdxlP-dep_Trfase"/>
</dbReference>
<evidence type="ECO:0000256" key="3">
    <source>
        <dbReference type="ARBA" id="ARBA00007441"/>
    </source>
</evidence>
<evidence type="ECO:0000256" key="1">
    <source>
        <dbReference type="ARBA" id="ARBA00004370"/>
    </source>
</evidence>
<dbReference type="InterPro" id="IPR015421">
    <property type="entry name" value="PyrdxlP-dep_Trfase_major"/>
</dbReference>
<dbReference type="InterPro" id="IPR003593">
    <property type="entry name" value="AAA+_ATPase"/>
</dbReference>
<dbReference type="Proteomes" id="UP000289886">
    <property type="component" value="Unassembled WGS sequence"/>
</dbReference>
<keyword evidence="7" id="KW-0378">Hydrolase</keyword>
<dbReference type="PANTHER" id="PTHR23077:SF12">
    <property type="entry name" value="PEROXISOMAL ATPASE PEX1"/>
    <property type="match status" value="1"/>
</dbReference>
<dbReference type="InterPro" id="IPR015422">
    <property type="entry name" value="PyrdxlP-dep_Trfase_small"/>
</dbReference>
<dbReference type="InterPro" id="IPR003959">
    <property type="entry name" value="ATPase_AAA_core"/>
</dbReference>
<dbReference type="CDD" id="cd00609">
    <property type="entry name" value="AAT_like"/>
    <property type="match status" value="1"/>
</dbReference>
<dbReference type="Pfam" id="PF17862">
    <property type="entry name" value="AAA_lid_3"/>
    <property type="match status" value="1"/>
</dbReference>
<dbReference type="FunFam" id="3.10.330.10:FF:000004">
    <property type="entry name" value="Peroxisome biogenesis factor 1"/>
    <property type="match status" value="1"/>
</dbReference>
<dbReference type="InterPro" id="IPR003960">
    <property type="entry name" value="ATPase_AAA_CS"/>
</dbReference>
<comment type="catalytic activity">
    <reaction evidence="14">
        <text>ATP + H2O = ADP + phosphate + H(+)</text>
        <dbReference type="Rhea" id="RHEA:13065"/>
        <dbReference type="ChEBI" id="CHEBI:15377"/>
        <dbReference type="ChEBI" id="CHEBI:15378"/>
        <dbReference type="ChEBI" id="CHEBI:30616"/>
        <dbReference type="ChEBI" id="CHEBI:43474"/>
        <dbReference type="ChEBI" id="CHEBI:456216"/>
    </reaction>
    <physiologicalReaction direction="left-to-right" evidence="14">
        <dbReference type="Rhea" id="RHEA:13066"/>
    </physiologicalReaction>
</comment>
<feature type="region of interest" description="Disordered" evidence="15">
    <location>
        <begin position="342"/>
        <end position="372"/>
    </location>
</feature>
<evidence type="ECO:0000256" key="15">
    <source>
        <dbReference type="SAM" id="MobiDB-lite"/>
    </source>
</evidence>
<evidence type="ECO:0000256" key="5">
    <source>
        <dbReference type="ARBA" id="ARBA00022593"/>
    </source>
</evidence>
<dbReference type="InterPro" id="IPR050168">
    <property type="entry name" value="AAA_ATPase_domain"/>
</dbReference>